<comment type="caution">
    <text evidence="2">The sequence shown here is derived from an EMBL/GenBank/DDBJ whole genome shotgun (WGS) entry which is preliminary data.</text>
</comment>
<organism evidence="2 3">
    <name type="scientific">Nephila pilipes</name>
    <name type="common">Giant wood spider</name>
    <name type="synonym">Nephila maculata</name>
    <dbReference type="NCBI Taxonomy" id="299642"/>
    <lineage>
        <taxon>Eukaryota</taxon>
        <taxon>Metazoa</taxon>
        <taxon>Ecdysozoa</taxon>
        <taxon>Arthropoda</taxon>
        <taxon>Chelicerata</taxon>
        <taxon>Arachnida</taxon>
        <taxon>Araneae</taxon>
        <taxon>Araneomorphae</taxon>
        <taxon>Entelegynae</taxon>
        <taxon>Araneoidea</taxon>
        <taxon>Nephilidae</taxon>
        <taxon>Nephila</taxon>
    </lineage>
</organism>
<protein>
    <submittedName>
        <fullName evidence="2">Uncharacterized protein</fullName>
    </submittedName>
</protein>
<name>A0A8X6QJ94_NEPPI</name>
<keyword evidence="3" id="KW-1185">Reference proteome</keyword>
<evidence type="ECO:0000256" key="1">
    <source>
        <dbReference type="SAM" id="MobiDB-lite"/>
    </source>
</evidence>
<evidence type="ECO:0000313" key="3">
    <source>
        <dbReference type="Proteomes" id="UP000887013"/>
    </source>
</evidence>
<dbReference type="EMBL" id="BMAW01080885">
    <property type="protein sequence ID" value="GFU21774.1"/>
    <property type="molecule type" value="Genomic_DNA"/>
</dbReference>
<gene>
    <name evidence="2" type="ORF">NPIL_309811</name>
</gene>
<feature type="region of interest" description="Disordered" evidence="1">
    <location>
        <begin position="76"/>
        <end position="95"/>
    </location>
</feature>
<dbReference type="Proteomes" id="UP000887013">
    <property type="component" value="Unassembled WGS sequence"/>
</dbReference>
<feature type="region of interest" description="Disordered" evidence="1">
    <location>
        <begin position="109"/>
        <end position="153"/>
    </location>
</feature>
<proteinExistence type="predicted"/>
<accession>A0A8X6QJ94</accession>
<evidence type="ECO:0000313" key="2">
    <source>
        <dbReference type="EMBL" id="GFU21774.1"/>
    </source>
</evidence>
<sequence>MRVIHQLEDRSSSKSGPRAITQIIINKLMWDIPTFRDKQILLQLKWQNSHPSLSWPSSWACAPPQALEALRTLQVTTTTSPPDNTPALSPAKSTTPPLLPLYHLLPLSSLPHQQSSQPPQLSLQHLTTTPPSPLTPTEPTSPLSGKNRFLISS</sequence>
<reference evidence="2" key="1">
    <citation type="submission" date="2020-08" db="EMBL/GenBank/DDBJ databases">
        <title>Multicomponent nature underlies the extraordinary mechanical properties of spider dragline silk.</title>
        <authorList>
            <person name="Kono N."/>
            <person name="Nakamura H."/>
            <person name="Mori M."/>
            <person name="Yoshida Y."/>
            <person name="Ohtoshi R."/>
            <person name="Malay A.D."/>
            <person name="Moran D.A.P."/>
            <person name="Tomita M."/>
            <person name="Numata K."/>
            <person name="Arakawa K."/>
        </authorList>
    </citation>
    <scope>NUCLEOTIDE SEQUENCE</scope>
</reference>
<dbReference type="AlphaFoldDB" id="A0A8X6QJ94"/>
<feature type="compositionally biased region" description="Low complexity" evidence="1">
    <location>
        <begin position="109"/>
        <end position="129"/>
    </location>
</feature>